<gene>
    <name evidence="1" type="ORF">E1161_20110</name>
</gene>
<sequence length="666" mass="74214">MTEPVRLTDSAMLARRLLWDRATDEPPSAQPIMVLLGPTGSGKTRALQSISQDCGNSVVHAKPFDFGREQPATTVVALAAISEDLSRRWRARRSAKFTRFALGLVAVQANLDTFDRVKARAEMSAALREFAESPRANDIAVQVDSTADAVEPVLDPVLVTAAKLVLPRLIRTIGRRSLASAKRWHADIPEAEGAEPLDALIQLSRRARNEPEAMTAWLTSAFLADVRESHPVMARPELGSPCSCENEAGKTHSHNWVVLLDNLDHPGGYEFLSDIIAARERHLRQHNERDPLLFIGTSGRWNPEWESHWHAPWKSAATRSDEVLVVPRCRDAGHWRNNPEVGRPHAPVHPVLLEPLEIEETASLIGRSPYFSEAKLAQRATAGLPKAVEAVSGILPTSRLREGRRDILEPAESTPEAWQQRLTDLRVSEQLQDVDLAEFVNAAPFATAPWLVPAESTSLVSLPQTGRILTELRSALWVIAPDRDSGTEDQSLLHPWIARTLLFALNARGEQDGGSYETQFEALLNDPHTQRDLARTSYCLLALGRFGEVVETLRERFDQMPHQRWVDLLVLVTSAPDDKPLHRDNAQVYADLVEQDLRDGPAERDQVRNVLARLIAAYWLIANPLAGPDRERKNIVVQSFHELAPLSHRPDVAALYEAARRADQLF</sequence>
<reference evidence="1 2" key="1">
    <citation type="submission" date="2019-03" db="EMBL/GenBank/DDBJ databases">
        <title>Draft genome sequences of novel Actinobacteria.</title>
        <authorList>
            <person name="Sahin N."/>
            <person name="Ay H."/>
            <person name="Saygin H."/>
        </authorList>
    </citation>
    <scope>NUCLEOTIDE SEQUENCE [LARGE SCALE GENOMIC DNA]</scope>
    <source>
        <strain evidence="1 2">16K404</strain>
    </source>
</reference>
<dbReference type="OrthoDB" id="3512096at2"/>
<dbReference type="RefSeq" id="WP_132625567.1">
    <property type="nucleotide sequence ID" value="NZ_SMKV01000028.1"/>
</dbReference>
<evidence type="ECO:0000313" key="1">
    <source>
        <dbReference type="EMBL" id="TDC90017.1"/>
    </source>
</evidence>
<evidence type="ECO:0000313" key="2">
    <source>
        <dbReference type="Proteomes" id="UP000294744"/>
    </source>
</evidence>
<dbReference type="AlphaFoldDB" id="A0A4R4UEB5"/>
<proteinExistence type="predicted"/>
<keyword evidence="2" id="KW-1185">Reference proteome</keyword>
<name>A0A4R4UEB5_9PSEU</name>
<accession>A0A4R4UEB5</accession>
<dbReference type="Proteomes" id="UP000294744">
    <property type="component" value="Unassembled WGS sequence"/>
</dbReference>
<organism evidence="1 2">
    <name type="scientific">Saccharopolyspora aridisoli</name>
    <dbReference type="NCBI Taxonomy" id="2530385"/>
    <lineage>
        <taxon>Bacteria</taxon>
        <taxon>Bacillati</taxon>
        <taxon>Actinomycetota</taxon>
        <taxon>Actinomycetes</taxon>
        <taxon>Pseudonocardiales</taxon>
        <taxon>Pseudonocardiaceae</taxon>
        <taxon>Saccharopolyspora</taxon>
    </lineage>
</organism>
<protein>
    <submittedName>
        <fullName evidence="1">Uncharacterized protein</fullName>
    </submittedName>
</protein>
<comment type="caution">
    <text evidence="1">The sequence shown here is derived from an EMBL/GenBank/DDBJ whole genome shotgun (WGS) entry which is preliminary data.</text>
</comment>
<dbReference type="EMBL" id="SMKV01000028">
    <property type="protein sequence ID" value="TDC90017.1"/>
    <property type="molecule type" value="Genomic_DNA"/>
</dbReference>